<dbReference type="VEuPathDB" id="FungiDB:RhiirA1_514940"/>
<sequence>MIIRVHQYFLDIRQRQKQHQDLSLCKEVAAVLGIGEATVTRVVAEYNKNETLPQKNHGQPKKELNCDVVELIRGLVISANISGAPLSTHVLRQKLEENGHIFSKWTLLRILHKLGYYYGHGERRNILHESPQNVAFRNCYLRRRFENLQGANKVPTRPEVFLDESYCHLHHTTSRTWVPNHGVVYSSGHGPLIVIFGAIIVMRNGNSNKLFGEIVPNSLLLWDPSIKPPSSRGRRRANADAWDNVPDIIRNSNIVADHVDYHGNFTAEIFEDLFDKLCANIKEQYGSVDIHMDGARYHKHRTEQVPTSNSRKDVLIAWLLSVGVNVPERSSKAELYELVKLNKTKVPFMCVEIAKKCLDKAKEYKDLCDDMLLAESENEDSEVEEFDE</sequence>
<protein>
    <recommendedName>
        <fullName evidence="3">Tc1-like transposase DDE domain-containing protein</fullName>
    </recommendedName>
</protein>
<keyword evidence="2" id="KW-1185">Reference proteome</keyword>
<dbReference type="PANTHER" id="PTHR33939:SF1">
    <property type="entry name" value="DUF4371 DOMAIN-CONTAINING PROTEIN"/>
    <property type="match status" value="1"/>
</dbReference>
<evidence type="ECO:0008006" key="3">
    <source>
        <dbReference type="Google" id="ProtNLM"/>
    </source>
</evidence>
<accession>A0A2I1H5B7</accession>
<organism evidence="1 2">
    <name type="scientific">Rhizophagus irregularis</name>
    <dbReference type="NCBI Taxonomy" id="588596"/>
    <lineage>
        <taxon>Eukaryota</taxon>
        <taxon>Fungi</taxon>
        <taxon>Fungi incertae sedis</taxon>
        <taxon>Mucoromycota</taxon>
        <taxon>Glomeromycotina</taxon>
        <taxon>Glomeromycetes</taxon>
        <taxon>Glomerales</taxon>
        <taxon>Glomeraceae</taxon>
        <taxon>Rhizophagus</taxon>
    </lineage>
</organism>
<proteinExistence type="predicted"/>
<dbReference type="Proteomes" id="UP000234323">
    <property type="component" value="Unassembled WGS sequence"/>
</dbReference>
<comment type="caution">
    <text evidence="1">The sequence shown here is derived from an EMBL/GenBank/DDBJ whole genome shotgun (WGS) entry which is preliminary data.</text>
</comment>
<dbReference type="EMBL" id="LLXI01001522">
    <property type="protein sequence ID" value="PKY54051.1"/>
    <property type="molecule type" value="Genomic_DNA"/>
</dbReference>
<name>A0A2I1H5B7_9GLOM</name>
<dbReference type="AlphaFoldDB" id="A0A2I1H5B7"/>
<gene>
    <name evidence="1" type="ORF">RhiirA4_500470</name>
</gene>
<reference evidence="1 2" key="1">
    <citation type="submission" date="2015-10" db="EMBL/GenBank/DDBJ databases">
        <title>Genome analyses suggest a sexual origin of heterokaryosis in a supposedly ancient asexual fungus.</title>
        <authorList>
            <person name="Ropars J."/>
            <person name="Sedzielewska K."/>
            <person name="Noel J."/>
            <person name="Charron P."/>
            <person name="Farinelli L."/>
            <person name="Marton T."/>
            <person name="Kruger M."/>
            <person name="Pelin A."/>
            <person name="Brachmann A."/>
            <person name="Corradi N."/>
        </authorList>
    </citation>
    <scope>NUCLEOTIDE SEQUENCE [LARGE SCALE GENOMIC DNA]</scope>
    <source>
        <strain evidence="1 2">A4</strain>
    </source>
</reference>
<evidence type="ECO:0000313" key="2">
    <source>
        <dbReference type="Proteomes" id="UP000234323"/>
    </source>
</evidence>
<evidence type="ECO:0000313" key="1">
    <source>
        <dbReference type="EMBL" id="PKY54051.1"/>
    </source>
</evidence>
<dbReference type="PANTHER" id="PTHR33939">
    <property type="entry name" value="PROTEIN CBG22215"/>
    <property type="match status" value="1"/>
</dbReference>